<dbReference type="Proteomes" id="UP001589797">
    <property type="component" value="Unassembled WGS sequence"/>
</dbReference>
<sequence>MGKISSTYDSSGSVEDAMKVVTALLLTLFLAAIPNFTAYSQACCSGGVPVGGTLGLGTADARSIQILTTYDNNIIHDLMDRRTLLEDETRERQTRSIITEINYGISDNWAVTAFIPYVRQERRILGFQGASEFTKAEGLGDIILLLKYRVLNPEEYPEWHWVLGGGPKIPTGRSDLKNPNGLTMVADMQPGSGSLDGFLWTYLQKSKIFNDPNLSVLSVVTFRKSGANNSYNEVQRYQFGDDFQFNLGLNYNLFIQWPIDIFLFTRYRSQTVDLIDANVFPGSGGKWIYAIPGFNLNLNPNTAIRAAVELPIYRDLLGTQLTTTYRYTLSLFVNIPFKNMSDVLPINL</sequence>
<organism evidence="1 2">
    <name type="scientific">Fontibacter flavus</name>
    <dbReference type="NCBI Taxonomy" id="654838"/>
    <lineage>
        <taxon>Bacteria</taxon>
        <taxon>Pseudomonadati</taxon>
        <taxon>Bacteroidota</taxon>
        <taxon>Cytophagia</taxon>
        <taxon>Cytophagales</taxon>
        <taxon>Cyclobacteriaceae</taxon>
        <taxon>Fontibacter</taxon>
    </lineage>
</organism>
<evidence type="ECO:0000313" key="1">
    <source>
        <dbReference type="EMBL" id="MFC0263736.1"/>
    </source>
</evidence>
<protein>
    <submittedName>
        <fullName evidence="1">Transporter</fullName>
    </submittedName>
</protein>
<reference evidence="1 2" key="1">
    <citation type="submission" date="2024-09" db="EMBL/GenBank/DDBJ databases">
        <authorList>
            <person name="Sun Q."/>
            <person name="Mori K."/>
        </authorList>
    </citation>
    <scope>NUCLEOTIDE SEQUENCE [LARGE SCALE GENOMIC DNA]</scope>
    <source>
        <strain evidence="1 2">CCM 7650</strain>
    </source>
</reference>
<evidence type="ECO:0000313" key="2">
    <source>
        <dbReference type="Proteomes" id="UP001589797"/>
    </source>
</evidence>
<comment type="caution">
    <text evidence="1">The sequence shown here is derived from an EMBL/GenBank/DDBJ whole genome shotgun (WGS) entry which is preliminary data.</text>
</comment>
<dbReference type="Pfam" id="PF13557">
    <property type="entry name" value="Phenol_MetA_deg"/>
    <property type="match status" value="1"/>
</dbReference>
<keyword evidence="2" id="KW-1185">Reference proteome</keyword>
<gene>
    <name evidence="1" type="ORF">ACFFIP_13670</name>
</gene>
<proteinExistence type="predicted"/>
<name>A0ABV6FV33_9BACT</name>
<dbReference type="InterPro" id="IPR025737">
    <property type="entry name" value="FApF"/>
</dbReference>
<dbReference type="RefSeq" id="WP_382388218.1">
    <property type="nucleotide sequence ID" value="NZ_JBHLWI010000037.1"/>
</dbReference>
<accession>A0ABV6FV33</accession>
<dbReference type="EMBL" id="JBHLWI010000037">
    <property type="protein sequence ID" value="MFC0263736.1"/>
    <property type="molecule type" value="Genomic_DNA"/>
</dbReference>